<dbReference type="STRING" id="413882.AAW51_4840"/>
<dbReference type="Proteomes" id="UP000035352">
    <property type="component" value="Chromosome"/>
</dbReference>
<gene>
    <name evidence="2" type="ORF">AAW51_4840</name>
</gene>
<dbReference type="EMBL" id="CP011371">
    <property type="protein sequence ID" value="AKJ31531.1"/>
    <property type="molecule type" value="Genomic_DNA"/>
</dbReference>
<feature type="transmembrane region" description="Helical" evidence="1">
    <location>
        <begin position="6"/>
        <end position="32"/>
    </location>
</feature>
<accession>A0A0G3BVY3</accession>
<dbReference type="RefSeq" id="WP_047196660.1">
    <property type="nucleotide sequence ID" value="NZ_CP011371.1"/>
</dbReference>
<proteinExistence type="predicted"/>
<dbReference type="OrthoDB" id="5324916at2"/>
<sequence length="110" mass="11718">MIDSEYAALAVCGMAGVTVLLRAVPFIGANLLKRFPLVERLGRFLPPAIMSLLLVHTLHGSASANPAGPWPELIAASAVIVLQLWLRQALASILFGTALYVVLRNVPVFG</sequence>
<keyword evidence="1" id="KW-0812">Transmembrane</keyword>
<evidence type="ECO:0000256" key="1">
    <source>
        <dbReference type="SAM" id="Phobius"/>
    </source>
</evidence>
<reference evidence="2 3" key="1">
    <citation type="submission" date="2015-05" db="EMBL/GenBank/DDBJ databases">
        <authorList>
            <person name="Tang B."/>
            <person name="Yu Y."/>
        </authorList>
    </citation>
    <scope>NUCLEOTIDE SEQUENCE [LARGE SCALE GENOMIC DNA]</scope>
    <source>
        <strain evidence="2 3">DSM 7029</strain>
    </source>
</reference>
<dbReference type="Pfam" id="PF05437">
    <property type="entry name" value="AzlD"/>
    <property type="match status" value="1"/>
</dbReference>
<dbReference type="KEGG" id="pbh:AAW51_4840"/>
<organism evidence="2 3">
    <name type="scientific">Caldimonas brevitalea</name>
    <dbReference type="NCBI Taxonomy" id="413882"/>
    <lineage>
        <taxon>Bacteria</taxon>
        <taxon>Pseudomonadati</taxon>
        <taxon>Pseudomonadota</taxon>
        <taxon>Betaproteobacteria</taxon>
        <taxon>Burkholderiales</taxon>
        <taxon>Sphaerotilaceae</taxon>
        <taxon>Caldimonas</taxon>
    </lineage>
</organism>
<dbReference type="InterPro" id="IPR008407">
    <property type="entry name" value="Brnchd-chn_aa_trnsp_AzlD"/>
</dbReference>
<keyword evidence="3" id="KW-1185">Reference proteome</keyword>
<evidence type="ECO:0000313" key="3">
    <source>
        <dbReference type="Proteomes" id="UP000035352"/>
    </source>
</evidence>
<feature type="transmembrane region" description="Helical" evidence="1">
    <location>
        <begin position="74"/>
        <end position="103"/>
    </location>
</feature>
<name>A0A0G3BVY3_9BURK</name>
<evidence type="ECO:0000313" key="2">
    <source>
        <dbReference type="EMBL" id="AKJ31531.1"/>
    </source>
</evidence>
<dbReference type="AlphaFoldDB" id="A0A0G3BVY3"/>
<keyword evidence="1" id="KW-1133">Transmembrane helix</keyword>
<keyword evidence="1" id="KW-0472">Membrane</keyword>
<protein>
    <submittedName>
        <fullName evidence="2">Branched-chain amino acid ABC transporter</fullName>
    </submittedName>
</protein>